<evidence type="ECO:0000313" key="1">
    <source>
        <dbReference type="EMBL" id="QXM25385.1"/>
    </source>
</evidence>
<protein>
    <submittedName>
        <fullName evidence="1">Uncharacterized protein</fullName>
    </submittedName>
</protein>
<reference evidence="1" key="1">
    <citation type="submission" date="2021-06" db="EMBL/GenBank/DDBJ databases">
        <title>Elioraea tepida, sp. nov., a moderately thermophilic aerobic anoxygenic phototrophic bacterium isolated from an alkaline siliceous hot spring mat community in Yellowstone National Park, WY, USA.</title>
        <authorList>
            <person name="Saini M.K."/>
            <person name="Yoshida S."/>
            <person name="Sebastian A."/>
            <person name="Hirose S."/>
            <person name="Hara E."/>
            <person name="Tamaki H."/>
            <person name="Soulier N.T."/>
            <person name="Albert I."/>
            <person name="Hanada S."/>
            <person name="Bryant D.A."/>
            <person name="Tank M."/>
        </authorList>
    </citation>
    <scope>NUCLEOTIDE SEQUENCE</scope>
    <source>
        <strain evidence="1">MS-P2</strain>
    </source>
</reference>
<name>A0A975U2Y7_9PROT</name>
<evidence type="ECO:0000313" key="2">
    <source>
        <dbReference type="Proteomes" id="UP000694001"/>
    </source>
</evidence>
<gene>
    <name evidence="1" type="ORF">KO353_03885</name>
</gene>
<dbReference type="AlphaFoldDB" id="A0A975U2Y7"/>
<dbReference type="Proteomes" id="UP000694001">
    <property type="component" value="Chromosome"/>
</dbReference>
<dbReference type="RefSeq" id="WP_218286441.1">
    <property type="nucleotide sequence ID" value="NZ_CP076448.1"/>
</dbReference>
<organism evidence="1 2">
    <name type="scientific">Elioraea tepida</name>
    <dbReference type="NCBI Taxonomy" id="2843330"/>
    <lineage>
        <taxon>Bacteria</taxon>
        <taxon>Pseudomonadati</taxon>
        <taxon>Pseudomonadota</taxon>
        <taxon>Alphaproteobacteria</taxon>
        <taxon>Acetobacterales</taxon>
        <taxon>Elioraeaceae</taxon>
        <taxon>Elioraea</taxon>
    </lineage>
</organism>
<dbReference type="KEGG" id="elio:KO353_03885"/>
<sequence length="47" mass="5041">MSRLAFLIIAVLLALVAAGAVLIGLFPPEPRQAPVERVLPAERFGTR</sequence>
<accession>A0A975U2Y7</accession>
<keyword evidence="2" id="KW-1185">Reference proteome</keyword>
<proteinExistence type="predicted"/>
<dbReference type="EMBL" id="CP076448">
    <property type="protein sequence ID" value="QXM25385.1"/>
    <property type="molecule type" value="Genomic_DNA"/>
</dbReference>